<feature type="coiled-coil region" evidence="1">
    <location>
        <begin position="569"/>
        <end position="596"/>
    </location>
</feature>
<proteinExistence type="predicted"/>
<feature type="compositionally biased region" description="Polar residues" evidence="2">
    <location>
        <begin position="104"/>
        <end position="115"/>
    </location>
</feature>
<dbReference type="Proteomes" id="UP000002035">
    <property type="component" value="Unassembled WGS sequence"/>
</dbReference>
<dbReference type="VEuPathDB" id="FungiDB:MCYG_01727"/>
<evidence type="ECO:0000256" key="1">
    <source>
        <dbReference type="SAM" id="Coils"/>
    </source>
</evidence>
<accession>C5FHS8</accession>
<feature type="region of interest" description="Disordered" evidence="2">
    <location>
        <begin position="32"/>
        <end position="188"/>
    </location>
</feature>
<dbReference type="eggNOG" id="ENOG502RQIA">
    <property type="taxonomic scope" value="Eukaryota"/>
</dbReference>
<dbReference type="RefSeq" id="XP_002848793.1">
    <property type="nucleotide sequence ID" value="XM_002848747.1"/>
</dbReference>
<feature type="compositionally biased region" description="Basic and acidic residues" evidence="2">
    <location>
        <begin position="159"/>
        <end position="171"/>
    </location>
</feature>
<dbReference type="HOGENOM" id="CLU_460185_0_0_1"/>
<feature type="compositionally biased region" description="Basic and acidic residues" evidence="2">
    <location>
        <begin position="200"/>
        <end position="216"/>
    </location>
</feature>
<feature type="compositionally biased region" description="Polar residues" evidence="2">
    <location>
        <begin position="138"/>
        <end position="147"/>
    </location>
</feature>
<feature type="compositionally biased region" description="Low complexity" evidence="2">
    <location>
        <begin position="32"/>
        <end position="41"/>
    </location>
</feature>
<evidence type="ECO:0000313" key="4">
    <source>
        <dbReference type="Proteomes" id="UP000002035"/>
    </source>
</evidence>
<organism evidence="3 4">
    <name type="scientific">Arthroderma otae (strain ATCC MYA-4605 / CBS 113480)</name>
    <name type="common">Microsporum canis</name>
    <dbReference type="NCBI Taxonomy" id="554155"/>
    <lineage>
        <taxon>Eukaryota</taxon>
        <taxon>Fungi</taxon>
        <taxon>Dikarya</taxon>
        <taxon>Ascomycota</taxon>
        <taxon>Pezizomycotina</taxon>
        <taxon>Eurotiomycetes</taxon>
        <taxon>Eurotiomycetidae</taxon>
        <taxon>Onygenales</taxon>
        <taxon>Arthrodermataceae</taxon>
        <taxon>Microsporum</taxon>
    </lineage>
</organism>
<keyword evidence="1" id="KW-0175">Coiled coil</keyword>
<dbReference type="OrthoDB" id="4173308at2759"/>
<dbReference type="OMA" id="TEFSMHH"/>
<dbReference type="GeneID" id="9227772"/>
<sequence>MGLPGSVSPHAIPGDHREKWYYWASSPRTTRTPTVRSFVSRIKSKISPNSTKLRKPSNGTQKQGSTVRDTPMLHRKNVEISPEDHRLGDVLSTPALSTASSSANNGDSTMVSTFSPPDRACSTAPSEERPAEQLEEGSPTNLSVVEQTSEDDVFGLPGEDCHRETEGGRESEETEEQEEAGIEAALGLDTDVCVKVEADVRTGTDASSETKESHGDDDADDEGYDDESDDEDDEEDEEEEMIPSREVDFLLENAEQNRLNDLAALQDEFDDEIQYIAHERNTLLSEKMFWQTKFVTAIKGREKQRSRASSLTEDNSRLEAINKTLQREMGLIQDIIDNQYKEVKVIKSNCLDAVTELTQACEVTKSYLDKAKEENMKTAKELAILRKIVMKIRQPSKKLTEFSMHHDFQQALEVNQELKEKVETQHQELNQLHAQLAERDAKLKKLQVDNAKLEGQLDDMESFNAKYSSKLDDTRLSLAYYQKSLLQARDKESHLNDRLSIALNEWSASKLKFKNELIECRAKLQLKDSMINALHRQSSVYLENWKDTIGMLSDRSQGDELSVKLADCLQETLDRNEALEIELGDLREKTIALLNQNLG</sequence>
<feature type="region of interest" description="Disordered" evidence="2">
    <location>
        <begin position="200"/>
        <end position="244"/>
    </location>
</feature>
<dbReference type="EMBL" id="DS995702">
    <property type="protein sequence ID" value="EEQ28908.1"/>
    <property type="molecule type" value="Genomic_DNA"/>
</dbReference>
<protein>
    <submittedName>
        <fullName evidence="3">Uncharacterized protein</fullName>
    </submittedName>
</protein>
<keyword evidence="4" id="KW-1185">Reference proteome</keyword>
<feature type="compositionally biased region" description="Basic and acidic residues" evidence="2">
    <location>
        <begin position="76"/>
        <end position="88"/>
    </location>
</feature>
<feature type="compositionally biased region" description="Acidic residues" evidence="2">
    <location>
        <begin position="217"/>
        <end position="241"/>
    </location>
</feature>
<evidence type="ECO:0000313" key="3">
    <source>
        <dbReference type="EMBL" id="EEQ28908.1"/>
    </source>
</evidence>
<feature type="coiled-coil region" evidence="1">
    <location>
        <begin position="368"/>
        <end position="463"/>
    </location>
</feature>
<evidence type="ECO:0000256" key="2">
    <source>
        <dbReference type="SAM" id="MobiDB-lite"/>
    </source>
</evidence>
<dbReference type="AlphaFoldDB" id="C5FHS8"/>
<feature type="compositionally biased region" description="Low complexity" evidence="2">
    <location>
        <begin position="91"/>
        <end position="103"/>
    </location>
</feature>
<feature type="compositionally biased region" description="Acidic residues" evidence="2">
    <location>
        <begin position="172"/>
        <end position="181"/>
    </location>
</feature>
<reference evidence="4" key="1">
    <citation type="journal article" date="2012" name="MBio">
        <title>Comparative genome analysis of Trichophyton rubrum and related dermatophytes reveals candidate genes involved in infection.</title>
        <authorList>
            <person name="Martinez D.A."/>
            <person name="Oliver B.G."/>
            <person name="Graeser Y."/>
            <person name="Goldberg J.M."/>
            <person name="Li W."/>
            <person name="Martinez-Rossi N.M."/>
            <person name="Monod M."/>
            <person name="Shelest E."/>
            <person name="Barton R.C."/>
            <person name="Birch E."/>
            <person name="Brakhage A.A."/>
            <person name="Chen Z."/>
            <person name="Gurr S.J."/>
            <person name="Heiman D."/>
            <person name="Heitman J."/>
            <person name="Kosti I."/>
            <person name="Rossi A."/>
            <person name="Saif S."/>
            <person name="Samalova M."/>
            <person name="Saunders C.W."/>
            <person name="Shea T."/>
            <person name="Summerbell R.C."/>
            <person name="Xu J."/>
            <person name="Young S."/>
            <person name="Zeng Q."/>
            <person name="Birren B.W."/>
            <person name="Cuomo C.A."/>
            <person name="White T.C."/>
        </authorList>
    </citation>
    <scope>NUCLEOTIDE SEQUENCE [LARGE SCALE GENOMIC DNA]</scope>
    <source>
        <strain evidence="4">ATCC MYA-4605 / CBS 113480</strain>
    </source>
</reference>
<gene>
    <name evidence="3" type="ORF">MCYG_01727</name>
</gene>
<name>C5FHS8_ARTOC</name>
<feature type="compositionally biased region" description="Polar residues" evidence="2">
    <location>
        <begin position="46"/>
        <end position="68"/>
    </location>
</feature>